<organism evidence="2 3">
    <name type="scientific">Cnuella takakiae</name>
    <dbReference type="NCBI Taxonomy" id="1302690"/>
    <lineage>
        <taxon>Bacteria</taxon>
        <taxon>Pseudomonadati</taxon>
        <taxon>Bacteroidota</taxon>
        <taxon>Chitinophagia</taxon>
        <taxon>Chitinophagales</taxon>
        <taxon>Chitinophagaceae</taxon>
        <taxon>Cnuella</taxon>
    </lineage>
</organism>
<accession>A0A1M5BVQ0</accession>
<keyword evidence="3" id="KW-1185">Reference proteome</keyword>
<proteinExistence type="predicted"/>
<protein>
    <submittedName>
        <fullName evidence="2">Uncharacterized protein</fullName>
    </submittedName>
</protein>
<name>A0A1M5BVQ0_9BACT</name>
<dbReference type="EMBL" id="FQUO01000008">
    <property type="protein sequence ID" value="SHF46312.1"/>
    <property type="molecule type" value="Genomic_DNA"/>
</dbReference>
<evidence type="ECO:0000313" key="3">
    <source>
        <dbReference type="Proteomes" id="UP000184368"/>
    </source>
</evidence>
<dbReference type="AlphaFoldDB" id="A0A1M5BVQ0"/>
<evidence type="ECO:0000256" key="1">
    <source>
        <dbReference type="SAM" id="MobiDB-lite"/>
    </source>
</evidence>
<feature type="region of interest" description="Disordered" evidence="1">
    <location>
        <begin position="15"/>
        <end position="37"/>
    </location>
</feature>
<reference evidence="2 3" key="1">
    <citation type="submission" date="2016-11" db="EMBL/GenBank/DDBJ databases">
        <authorList>
            <person name="Jaros S."/>
            <person name="Januszkiewicz K."/>
            <person name="Wedrychowicz H."/>
        </authorList>
    </citation>
    <scope>NUCLEOTIDE SEQUENCE [LARGE SCALE GENOMIC DNA]</scope>
    <source>
        <strain evidence="2 3">DSM 26897</strain>
    </source>
</reference>
<dbReference type="OrthoDB" id="1437724at2"/>
<dbReference type="STRING" id="1302690.BUE76_17800"/>
<dbReference type="RefSeq" id="WP_073043348.1">
    <property type="nucleotide sequence ID" value="NZ_FQUO01000008.1"/>
</dbReference>
<gene>
    <name evidence="2" type="ORF">SAMN05444008_108107</name>
</gene>
<evidence type="ECO:0000313" key="2">
    <source>
        <dbReference type="EMBL" id="SHF46312.1"/>
    </source>
</evidence>
<sequence length="126" mass="13522">MATITIYVSRNGNSTNLKLRDSEGHNPGNDNLTTEVGPGDTIQWELDNNSGLTSIASVAKSDASNPKYQNSIDVLAAQPVNNNGIYSAQVVSPSPGRGKFENYNIGFTIPGSNEVYFDDPKMQLNA</sequence>
<dbReference type="Proteomes" id="UP000184368">
    <property type="component" value="Unassembled WGS sequence"/>
</dbReference>